<dbReference type="GO" id="GO:0016491">
    <property type="term" value="F:oxidoreductase activity"/>
    <property type="evidence" value="ECO:0007669"/>
    <property type="project" value="UniProtKB-KW"/>
</dbReference>
<dbReference type="Proteomes" id="UP000019063">
    <property type="component" value="Unassembled WGS sequence"/>
</dbReference>
<dbReference type="PANTHER" id="PTHR44196:SF1">
    <property type="entry name" value="DEHYDROGENASE_REDUCTASE SDR FAMILY MEMBER 7B"/>
    <property type="match status" value="1"/>
</dbReference>
<dbReference type="InterPro" id="IPR002347">
    <property type="entry name" value="SDR_fam"/>
</dbReference>
<evidence type="ECO:0000256" key="2">
    <source>
        <dbReference type="ARBA" id="ARBA00023002"/>
    </source>
</evidence>
<dbReference type="InterPro" id="IPR036291">
    <property type="entry name" value="NAD(P)-bd_dom_sf"/>
</dbReference>
<dbReference type="PATRIC" id="fig|1317118.6.peg.4021"/>
<accession>W4HDZ7</accession>
<comment type="caution">
    <text evidence="3">The sequence shown here is derived from an EMBL/GenBank/DDBJ whole genome shotgun (WGS) entry which is preliminary data.</text>
</comment>
<dbReference type="Gene3D" id="3.40.50.720">
    <property type="entry name" value="NAD(P)-binding Rossmann-like Domain"/>
    <property type="match status" value="1"/>
</dbReference>
<organism evidence="3 4">
    <name type="scientific">Roseivivax marinus</name>
    <dbReference type="NCBI Taxonomy" id="1379903"/>
    <lineage>
        <taxon>Bacteria</taxon>
        <taxon>Pseudomonadati</taxon>
        <taxon>Pseudomonadota</taxon>
        <taxon>Alphaproteobacteria</taxon>
        <taxon>Rhodobacterales</taxon>
        <taxon>Roseobacteraceae</taxon>
        <taxon>Roseivivax</taxon>
    </lineage>
</organism>
<evidence type="ECO:0000313" key="3">
    <source>
        <dbReference type="EMBL" id="ETW10924.1"/>
    </source>
</evidence>
<dbReference type="EMBL" id="AQQW01000020">
    <property type="protein sequence ID" value="ETW10924.1"/>
    <property type="molecule type" value="Genomic_DNA"/>
</dbReference>
<dbReference type="PANTHER" id="PTHR44196">
    <property type="entry name" value="DEHYDROGENASE/REDUCTASE SDR FAMILY MEMBER 7B"/>
    <property type="match status" value="1"/>
</dbReference>
<sequence>MTDWTGKRYWLVGASDGLGAALAHKMSAAGARLVLSARSEDKLHDLAGKLPGEAQVVPMDVTDESAIDAAVETLDDLRDVDGVVYLAAVYWPFGADEWDAEKATLMADVNFTGPMRLMGRVVPRFVARDRGHILLTGSLTGFRGLPNSVAYTASKAGVMSIAECMYCDLRRTGVKVQLASPGFIRTQLTEKNDFKMPQRMEPEKAAEIVFRHMGTDRFHRAFPRPFSWLLRSTQFLPQSLYYRIVG</sequence>
<dbReference type="Pfam" id="PF00106">
    <property type="entry name" value="adh_short"/>
    <property type="match status" value="1"/>
</dbReference>
<dbReference type="RefSeq" id="WP_043847078.1">
    <property type="nucleotide sequence ID" value="NZ_AQQW01000020.1"/>
</dbReference>
<gene>
    <name evidence="3" type="ORF">ATO8_19649</name>
</gene>
<keyword evidence="2" id="KW-0560">Oxidoreductase</keyword>
<proteinExistence type="inferred from homology"/>
<protein>
    <submittedName>
        <fullName evidence="3">Oxidoreductase</fullName>
    </submittedName>
</protein>
<dbReference type="STRING" id="1379903.ATO8_19649"/>
<dbReference type="eggNOG" id="COG0300">
    <property type="taxonomic scope" value="Bacteria"/>
</dbReference>
<reference evidence="3 4" key="1">
    <citation type="journal article" date="2014" name="Antonie Van Leeuwenhoek">
        <title>Roseivivax atlanticus sp. nov., isolated from surface seawater of the Atlantic Ocean.</title>
        <authorList>
            <person name="Li G."/>
            <person name="Lai Q."/>
            <person name="Liu X."/>
            <person name="Sun F."/>
            <person name="Shao Z."/>
        </authorList>
    </citation>
    <scope>NUCLEOTIDE SEQUENCE [LARGE SCALE GENOMIC DNA]</scope>
    <source>
        <strain evidence="3 4">22II-s10s</strain>
    </source>
</reference>
<dbReference type="SUPFAM" id="SSF51735">
    <property type="entry name" value="NAD(P)-binding Rossmann-fold domains"/>
    <property type="match status" value="1"/>
</dbReference>
<evidence type="ECO:0000313" key="4">
    <source>
        <dbReference type="Proteomes" id="UP000019063"/>
    </source>
</evidence>
<comment type="similarity">
    <text evidence="1">Belongs to the short-chain dehydrogenases/reductases (SDR) family.</text>
</comment>
<evidence type="ECO:0000256" key="1">
    <source>
        <dbReference type="ARBA" id="ARBA00006484"/>
    </source>
</evidence>
<keyword evidence="4" id="KW-1185">Reference proteome</keyword>
<name>W4HDZ7_9RHOB</name>
<dbReference type="GO" id="GO:0016020">
    <property type="term" value="C:membrane"/>
    <property type="evidence" value="ECO:0007669"/>
    <property type="project" value="TreeGrafter"/>
</dbReference>
<dbReference type="PRINTS" id="PR00081">
    <property type="entry name" value="GDHRDH"/>
</dbReference>
<dbReference type="AlphaFoldDB" id="W4HDZ7"/>